<keyword evidence="6 9" id="KW-0472">Membrane</keyword>
<dbReference type="Gene3D" id="3.20.20.80">
    <property type="entry name" value="Glycosidases"/>
    <property type="match status" value="1"/>
</dbReference>
<keyword evidence="13" id="KW-1185">Reference proteome</keyword>
<gene>
    <name evidence="12" type="ORF">L873DRAFT_1721260</name>
</gene>
<dbReference type="EMBL" id="ML120569">
    <property type="protein sequence ID" value="RPA89559.1"/>
    <property type="molecule type" value="Genomic_DNA"/>
</dbReference>
<evidence type="ECO:0000256" key="3">
    <source>
        <dbReference type="ARBA" id="ARBA00022622"/>
    </source>
</evidence>
<keyword evidence="5 9" id="KW-0732">Signal</keyword>
<dbReference type="SUPFAM" id="SSF51445">
    <property type="entry name" value="(Trans)glycosidases"/>
    <property type="match status" value="1"/>
</dbReference>
<accession>A0A3N4IUD8</accession>
<feature type="transmembrane region" description="Helical" evidence="11">
    <location>
        <begin position="423"/>
        <end position="448"/>
    </location>
</feature>
<organism evidence="12 13">
    <name type="scientific">Choiromyces venosus 120613-1</name>
    <dbReference type="NCBI Taxonomy" id="1336337"/>
    <lineage>
        <taxon>Eukaryota</taxon>
        <taxon>Fungi</taxon>
        <taxon>Dikarya</taxon>
        <taxon>Ascomycota</taxon>
        <taxon>Pezizomycotina</taxon>
        <taxon>Pezizomycetes</taxon>
        <taxon>Pezizales</taxon>
        <taxon>Tuberaceae</taxon>
        <taxon>Choiromyces</taxon>
    </lineage>
</organism>
<comment type="subcellular location">
    <subcellularLocation>
        <location evidence="1 9">Cell membrane</location>
        <topology evidence="1 9">Lipid-anchor</topology>
        <topology evidence="1 9">GPI-anchor</topology>
    </subcellularLocation>
</comment>
<evidence type="ECO:0000256" key="1">
    <source>
        <dbReference type="ARBA" id="ARBA00004609"/>
    </source>
</evidence>
<evidence type="ECO:0000256" key="8">
    <source>
        <dbReference type="ARBA" id="ARBA00023288"/>
    </source>
</evidence>
<proteinExistence type="inferred from homology"/>
<dbReference type="GO" id="GO:0098552">
    <property type="term" value="C:side of membrane"/>
    <property type="evidence" value="ECO:0007669"/>
    <property type="project" value="UniProtKB-KW"/>
</dbReference>
<evidence type="ECO:0000256" key="11">
    <source>
        <dbReference type="SAM" id="Phobius"/>
    </source>
</evidence>
<evidence type="ECO:0000256" key="10">
    <source>
        <dbReference type="SAM" id="MobiDB-lite"/>
    </source>
</evidence>
<dbReference type="GO" id="GO:0071970">
    <property type="term" value="P:fungal-type cell wall (1-&gt;3)-beta-D-glucan biosynthetic process"/>
    <property type="evidence" value="ECO:0007669"/>
    <property type="project" value="TreeGrafter"/>
</dbReference>
<feature type="compositionally biased region" description="Polar residues" evidence="10">
    <location>
        <begin position="374"/>
        <end position="388"/>
    </location>
</feature>
<dbReference type="InterPro" id="IPR004886">
    <property type="entry name" value="Glucanosyltransferase"/>
</dbReference>
<dbReference type="FunFam" id="3.20.20.80:FF:000032">
    <property type="entry name" value="1,3-beta-glucanosyltransferase"/>
    <property type="match status" value="1"/>
</dbReference>
<dbReference type="PANTHER" id="PTHR31468">
    <property type="entry name" value="1,3-BETA-GLUCANOSYLTRANSFERASE GAS1"/>
    <property type="match status" value="1"/>
</dbReference>
<evidence type="ECO:0000256" key="9">
    <source>
        <dbReference type="RuleBase" id="RU361209"/>
    </source>
</evidence>
<name>A0A3N4IUD8_9PEZI</name>
<keyword evidence="8 9" id="KW-0449">Lipoprotein</keyword>
<evidence type="ECO:0000256" key="2">
    <source>
        <dbReference type="ARBA" id="ARBA00007528"/>
    </source>
</evidence>
<dbReference type="EC" id="2.4.1.-" evidence="9"/>
<evidence type="ECO:0000256" key="5">
    <source>
        <dbReference type="ARBA" id="ARBA00022729"/>
    </source>
</evidence>
<dbReference type="GO" id="GO:0042124">
    <property type="term" value="F:1,3-beta-glucanosyltransferase activity"/>
    <property type="evidence" value="ECO:0007669"/>
    <property type="project" value="TreeGrafter"/>
</dbReference>
<dbReference type="InterPro" id="IPR017853">
    <property type="entry name" value="GH"/>
</dbReference>
<evidence type="ECO:0000256" key="7">
    <source>
        <dbReference type="ARBA" id="ARBA00023180"/>
    </source>
</evidence>
<comment type="function">
    <text evidence="9">Splits internally a 1,3-beta-glucan molecule and transfers the newly generated reducing end (the donor) to the non-reducing end of another 1,3-beta-glucan molecule (the acceptor) forming a 1,3-beta linkage, resulting in the elongation of 1,3-beta-glucan chains in the cell wall.</text>
</comment>
<dbReference type="Proteomes" id="UP000276215">
    <property type="component" value="Unassembled WGS sequence"/>
</dbReference>
<feature type="compositionally biased region" description="Low complexity" evidence="10">
    <location>
        <begin position="394"/>
        <end position="408"/>
    </location>
</feature>
<keyword evidence="7" id="KW-0325">Glycoprotein</keyword>
<dbReference type="STRING" id="1336337.A0A3N4IUD8"/>
<dbReference type="AlphaFoldDB" id="A0A3N4IUD8"/>
<feature type="compositionally biased region" description="Polar residues" evidence="10">
    <location>
        <begin position="320"/>
        <end position="331"/>
    </location>
</feature>
<keyword evidence="11" id="KW-0812">Transmembrane</keyword>
<dbReference type="GO" id="GO:0031505">
    <property type="term" value="P:fungal-type cell wall organization"/>
    <property type="evidence" value="ECO:0007669"/>
    <property type="project" value="TreeGrafter"/>
</dbReference>
<evidence type="ECO:0000256" key="6">
    <source>
        <dbReference type="ARBA" id="ARBA00023136"/>
    </source>
</evidence>
<keyword evidence="3 9" id="KW-0336">GPI-anchor</keyword>
<sequence>MKGFTATLVATAGLLFSGIASAKITEPVTVKGNAFFVGNNRFYIRGVDYQPGGSSNLADSLSNTTVCKRDISYMKDLGLNTLRVYTVDNSANHDECMDLLSEAGIYLILDVNTPKFSISRDFPVASYNEVYLQHVFATIDAFSKYTNTLGFFAANEVINAANSTRAATIVKALIRDMRKYIGKHSSRPIPVGYSAADVAENRREMAHYLNCGSDDARSDFFAFNDYSWCGASSFVQSGWDKKVENYTDYSIPLFLSEFGCIDVKPRIFNEVKALYSTQMTGVFSGGLVYEFTQEPNNYGLVQINGDNVTTLTDYDNLKKQYSSTNNPSGDGNYQEGLPPSDCPARTSSWEAFNTLPDLPSAASTYMNNGAGKPQGTNGASSQFVPQNQKDYKLPGESGAPAPSSSGSAVNSGDKKKGGAAGGMAGLAVGSLWMGTVVGLGTIAGAMLLF</sequence>
<evidence type="ECO:0000313" key="13">
    <source>
        <dbReference type="Proteomes" id="UP000276215"/>
    </source>
</evidence>
<feature type="signal peptide" evidence="9">
    <location>
        <begin position="1"/>
        <end position="22"/>
    </location>
</feature>
<dbReference type="Pfam" id="PF03198">
    <property type="entry name" value="Glyco_hydro_72"/>
    <property type="match status" value="1"/>
</dbReference>
<dbReference type="GO" id="GO:0005886">
    <property type="term" value="C:plasma membrane"/>
    <property type="evidence" value="ECO:0007669"/>
    <property type="project" value="UniProtKB-SubCell"/>
</dbReference>
<dbReference type="PANTHER" id="PTHR31468:SF5">
    <property type="entry name" value="1,3-BETA-GLUCANOSYLTRANSFERASE GAS5"/>
    <property type="match status" value="1"/>
</dbReference>
<dbReference type="OrthoDB" id="421038at2759"/>
<comment type="similarity">
    <text evidence="2 9">Belongs to the glycosyl hydrolase 72 family.</text>
</comment>
<feature type="region of interest" description="Disordered" evidence="10">
    <location>
        <begin position="362"/>
        <end position="420"/>
    </location>
</feature>
<feature type="chain" id="PRO_5017851373" description="1,3-beta-glucanosyltransferase" evidence="9">
    <location>
        <begin position="23"/>
        <end position="449"/>
    </location>
</feature>
<evidence type="ECO:0000256" key="4">
    <source>
        <dbReference type="ARBA" id="ARBA00022679"/>
    </source>
</evidence>
<evidence type="ECO:0000313" key="12">
    <source>
        <dbReference type="EMBL" id="RPA89559.1"/>
    </source>
</evidence>
<keyword evidence="11" id="KW-1133">Transmembrane helix</keyword>
<reference evidence="12 13" key="1">
    <citation type="journal article" date="2018" name="Nat. Ecol. Evol.">
        <title>Pezizomycetes genomes reveal the molecular basis of ectomycorrhizal truffle lifestyle.</title>
        <authorList>
            <person name="Murat C."/>
            <person name="Payen T."/>
            <person name="Noel B."/>
            <person name="Kuo A."/>
            <person name="Morin E."/>
            <person name="Chen J."/>
            <person name="Kohler A."/>
            <person name="Krizsan K."/>
            <person name="Balestrini R."/>
            <person name="Da Silva C."/>
            <person name="Montanini B."/>
            <person name="Hainaut M."/>
            <person name="Levati E."/>
            <person name="Barry K.W."/>
            <person name="Belfiori B."/>
            <person name="Cichocki N."/>
            <person name="Clum A."/>
            <person name="Dockter R.B."/>
            <person name="Fauchery L."/>
            <person name="Guy J."/>
            <person name="Iotti M."/>
            <person name="Le Tacon F."/>
            <person name="Lindquist E.A."/>
            <person name="Lipzen A."/>
            <person name="Malagnac F."/>
            <person name="Mello A."/>
            <person name="Molinier V."/>
            <person name="Miyauchi S."/>
            <person name="Poulain J."/>
            <person name="Riccioni C."/>
            <person name="Rubini A."/>
            <person name="Sitrit Y."/>
            <person name="Splivallo R."/>
            <person name="Traeger S."/>
            <person name="Wang M."/>
            <person name="Zifcakova L."/>
            <person name="Wipf D."/>
            <person name="Zambonelli A."/>
            <person name="Paolocci F."/>
            <person name="Nowrousian M."/>
            <person name="Ottonello S."/>
            <person name="Baldrian P."/>
            <person name="Spatafora J.W."/>
            <person name="Henrissat B."/>
            <person name="Nagy L.G."/>
            <person name="Aury J.M."/>
            <person name="Wincker P."/>
            <person name="Grigoriev I.V."/>
            <person name="Bonfante P."/>
            <person name="Martin F.M."/>
        </authorList>
    </citation>
    <scope>NUCLEOTIDE SEQUENCE [LARGE SCALE GENOMIC DNA]</scope>
    <source>
        <strain evidence="12 13">120613-1</strain>
    </source>
</reference>
<feature type="region of interest" description="Disordered" evidence="10">
    <location>
        <begin position="320"/>
        <end position="346"/>
    </location>
</feature>
<protein>
    <recommendedName>
        <fullName evidence="9">1,3-beta-glucanosyltransferase</fullName>
        <ecNumber evidence="9">2.4.1.-</ecNumber>
    </recommendedName>
</protein>
<keyword evidence="4 9" id="KW-0808">Transferase</keyword>